<gene>
    <name evidence="9" type="ORF">NHX12_032599</name>
</gene>
<feature type="domain" description="Phorbol-ester/DAG-type" evidence="7">
    <location>
        <begin position="463"/>
        <end position="509"/>
    </location>
</feature>
<dbReference type="PANTHER" id="PTHR15228:SF16">
    <property type="entry name" value="GEM-INTERACTING PROTEIN"/>
    <property type="match status" value="1"/>
</dbReference>
<keyword evidence="5" id="KW-0175">Coiled coil</keyword>
<keyword evidence="2" id="KW-0479">Metal-binding</keyword>
<feature type="compositionally biased region" description="Polar residues" evidence="6">
    <location>
        <begin position="836"/>
        <end position="845"/>
    </location>
</feature>
<dbReference type="EMBL" id="JANIIK010000047">
    <property type="protein sequence ID" value="KAJ3601631.1"/>
    <property type="molecule type" value="Genomic_DNA"/>
</dbReference>
<evidence type="ECO:0000256" key="4">
    <source>
        <dbReference type="ARBA" id="ARBA00022833"/>
    </source>
</evidence>
<feature type="compositionally biased region" description="Low complexity" evidence="6">
    <location>
        <begin position="949"/>
        <end position="960"/>
    </location>
</feature>
<evidence type="ECO:0000256" key="2">
    <source>
        <dbReference type="ARBA" id="ARBA00022723"/>
    </source>
</evidence>
<feature type="compositionally biased region" description="Basic and acidic residues" evidence="6">
    <location>
        <begin position="776"/>
        <end position="793"/>
    </location>
</feature>
<dbReference type="CDD" id="cd20816">
    <property type="entry name" value="C1_GMIP-like"/>
    <property type="match status" value="1"/>
</dbReference>
<dbReference type="Pfam" id="PF22699">
    <property type="entry name" value="GMIP-like_FCH"/>
    <property type="match status" value="1"/>
</dbReference>
<feature type="region of interest" description="Disordered" evidence="6">
    <location>
        <begin position="425"/>
        <end position="454"/>
    </location>
</feature>
<feature type="region of interest" description="Disordered" evidence="6">
    <location>
        <begin position="730"/>
        <end position="930"/>
    </location>
</feature>
<evidence type="ECO:0000256" key="3">
    <source>
        <dbReference type="ARBA" id="ARBA00022771"/>
    </source>
</evidence>
<name>A0A9Q0ILN6_9TELE</name>
<dbReference type="PROSITE" id="PS00479">
    <property type="entry name" value="ZF_DAG_PE_1"/>
    <property type="match status" value="1"/>
</dbReference>
<dbReference type="GO" id="GO:0007165">
    <property type="term" value="P:signal transduction"/>
    <property type="evidence" value="ECO:0007669"/>
    <property type="project" value="InterPro"/>
</dbReference>
<keyword evidence="1" id="KW-0343">GTPase activation</keyword>
<dbReference type="Proteomes" id="UP001148018">
    <property type="component" value="Unassembled WGS sequence"/>
</dbReference>
<evidence type="ECO:0000256" key="6">
    <source>
        <dbReference type="SAM" id="MobiDB-lite"/>
    </source>
</evidence>
<feature type="compositionally biased region" description="Pro residues" evidence="6">
    <location>
        <begin position="735"/>
        <end position="756"/>
    </location>
</feature>
<reference evidence="9" key="1">
    <citation type="submission" date="2022-07" db="EMBL/GenBank/DDBJ databases">
        <title>Chromosome-level genome of Muraenolepis orangiensis.</title>
        <authorList>
            <person name="Kim J."/>
        </authorList>
    </citation>
    <scope>NUCLEOTIDE SEQUENCE</scope>
    <source>
        <strain evidence="9">KU_S4_2022</strain>
        <tissue evidence="9">Muscle</tissue>
    </source>
</reference>
<organism evidence="9 10">
    <name type="scientific">Muraenolepis orangiensis</name>
    <name type="common">Patagonian moray cod</name>
    <dbReference type="NCBI Taxonomy" id="630683"/>
    <lineage>
        <taxon>Eukaryota</taxon>
        <taxon>Metazoa</taxon>
        <taxon>Chordata</taxon>
        <taxon>Craniata</taxon>
        <taxon>Vertebrata</taxon>
        <taxon>Euteleostomi</taxon>
        <taxon>Actinopterygii</taxon>
        <taxon>Neopterygii</taxon>
        <taxon>Teleostei</taxon>
        <taxon>Neoteleostei</taxon>
        <taxon>Acanthomorphata</taxon>
        <taxon>Zeiogadaria</taxon>
        <taxon>Gadariae</taxon>
        <taxon>Gadiformes</taxon>
        <taxon>Muraenolepidoidei</taxon>
        <taxon>Muraenolepididae</taxon>
        <taxon>Muraenolepis</taxon>
    </lineage>
</organism>
<evidence type="ECO:0000256" key="5">
    <source>
        <dbReference type="ARBA" id="ARBA00023054"/>
    </source>
</evidence>
<dbReference type="InterPro" id="IPR046349">
    <property type="entry name" value="C1-like_sf"/>
</dbReference>
<dbReference type="GO" id="GO:0008270">
    <property type="term" value="F:zinc ion binding"/>
    <property type="evidence" value="ECO:0007669"/>
    <property type="project" value="UniProtKB-KW"/>
</dbReference>
<dbReference type="SUPFAM" id="SSF57889">
    <property type="entry name" value="Cysteine-rich domain"/>
    <property type="match status" value="1"/>
</dbReference>
<dbReference type="InterPro" id="IPR054713">
    <property type="entry name" value="GMIP/FCHO2-like_FCH"/>
</dbReference>
<evidence type="ECO:0000256" key="1">
    <source>
        <dbReference type="ARBA" id="ARBA00022468"/>
    </source>
</evidence>
<evidence type="ECO:0008006" key="11">
    <source>
        <dbReference type="Google" id="ProtNLM"/>
    </source>
</evidence>
<feature type="region of interest" description="Disordered" evidence="6">
    <location>
        <begin position="356"/>
        <end position="409"/>
    </location>
</feature>
<keyword evidence="4" id="KW-0862">Zinc</keyword>
<dbReference type="PANTHER" id="PTHR15228">
    <property type="entry name" value="SPERMATHECAL PHYSIOLOGY VARIANT"/>
    <property type="match status" value="1"/>
</dbReference>
<dbReference type="PROSITE" id="PS50081">
    <property type="entry name" value="ZF_DAG_PE_2"/>
    <property type="match status" value="1"/>
</dbReference>
<keyword evidence="10" id="KW-1185">Reference proteome</keyword>
<dbReference type="Pfam" id="PF00620">
    <property type="entry name" value="RhoGAP"/>
    <property type="match status" value="1"/>
</dbReference>
<evidence type="ECO:0000259" key="8">
    <source>
        <dbReference type="PROSITE" id="PS50238"/>
    </source>
</evidence>
<dbReference type="InterPro" id="IPR000198">
    <property type="entry name" value="RhoGAP_dom"/>
</dbReference>
<feature type="compositionally biased region" description="Low complexity" evidence="6">
    <location>
        <begin position="31"/>
        <end position="64"/>
    </location>
</feature>
<dbReference type="AlphaFoldDB" id="A0A9Q0ILN6"/>
<feature type="domain" description="Rho-GAP" evidence="8">
    <location>
        <begin position="519"/>
        <end position="728"/>
    </location>
</feature>
<dbReference type="InterPro" id="IPR002219">
    <property type="entry name" value="PKC_DAG/PE"/>
</dbReference>
<dbReference type="Gene3D" id="1.20.1270.60">
    <property type="entry name" value="Arfaptin homology (AH) domain/BAR domain"/>
    <property type="match status" value="1"/>
</dbReference>
<comment type="caution">
    <text evidence="9">The sequence shown here is derived from an EMBL/GenBank/DDBJ whole genome shotgun (WGS) entry which is preliminary data.</text>
</comment>
<evidence type="ECO:0000259" key="7">
    <source>
        <dbReference type="PROSITE" id="PS50081"/>
    </source>
</evidence>
<dbReference type="OrthoDB" id="79452at2759"/>
<dbReference type="GO" id="GO:0051056">
    <property type="term" value="P:regulation of small GTPase mediated signal transduction"/>
    <property type="evidence" value="ECO:0007669"/>
    <property type="project" value="UniProtKB-ARBA"/>
</dbReference>
<feature type="region of interest" description="Disordered" evidence="6">
    <location>
        <begin position="943"/>
        <end position="994"/>
    </location>
</feature>
<dbReference type="SMART" id="SM00109">
    <property type="entry name" value="C1"/>
    <property type="match status" value="1"/>
</dbReference>
<dbReference type="SUPFAM" id="SSF48350">
    <property type="entry name" value="GTPase activation domain, GAP"/>
    <property type="match status" value="1"/>
</dbReference>
<dbReference type="SUPFAM" id="SSF103657">
    <property type="entry name" value="BAR/IMD domain-like"/>
    <property type="match status" value="1"/>
</dbReference>
<feature type="compositionally biased region" description="Polar residues" evidence="6">
    <location>
        <begin position="366"/>
        <end position="375"/>
    </location>
</feature>
<dbReference type="PROSITE" id="PS50238">
    <property type="entry name" value="RHOGAP"/>
    <property type="match status" value="1"/>
</dbReference>
<feature type="compositionally biased region" description="Gly residues" evidence="6">
    <location>
        <begin position="966"/>
        <end position="976"/>
    </location>
</feature>
<evidence type="ECO:0000313" key="10">
    <source>
        <dbReference type="Proteomes" id="UP001148018"/>
    </source>
</evidence>
<keyword evidence="3" id="KW-0863">Zinc-finger</keyword>
<proteinExistence type="predicted"/>
<dbReference type="GO" id="GO:0005886">
    <property type="term" value="C:plasma membrane"/>
    <property type="evidence" value="ECO:0007669"/>
    <property type="project" value="TreeGrafter"/>
</dbReference>
<dbReference type="GO" id="GO:0005096">
    <property type="term" value="F:GTPase activator activity"/>
    <property type="evidence" value="ECO:0007669"/>
    <property type="project" value="UniProtKB-KW"/>
</dbReference>
<dbReference type="SMART" id="SM00324">
    <property type="entry name" value="RhoGAP"/>
    <property type="match status" value="1"/>
</dbReference>
<accession>A0A9Q0ILN6</accession>
<dbReference type="InterPro" id="IPR008936">
    <property type="entry name" value="Rho_GTPase_activation_prot"/>
</dbReference>
<feature type="compositionally biased region" description="Low complexity" evidence="6">
    <location>
        <begin position="397"/>
        <end position="409"/>
    </location>
</feature>
<feature type="region of interest" description="Disordered" evidence="6">
    <location>
        <begin position="26"/>
        <end position="96"/>
    </location>
</feature>
<dbReference type="Gene3D" id="1.10.555.10">
    <property type="entry name" value="Rho GTPase activation protein"/>
    <property type="match status" value="1"/>
</dbReference>
<evidence type="ECO:0000313" key="9">
    <source>
        <dbReference type="EMBL" id="KAJ3601631.1"/>
    </source>
</evidence>
<protein>
    <recommendedName>
        <fullName evidence="11">GEM-interacting protein</fullName>
    </recommendedName>
</protein>
<sequence length="1017" mass="111947">MPSKTKRYSEIFREFDSLEIFDYSSDDLQLDSDSPSIPESPITESSITESSITESSITESSIPTDRTQPAEEPEQDSVSGENAFPPPICSEPTDIDAPSAQDADLALCRCEDGVEMALQYSKMWCRYAKDLLAWMEKRIGLEQEFAKSVIKAAEAARACITQQDLMPLQYIYTKALEQDIKNSLALAAKKNEIDKWRREFKEQWAREQRRMNDAVAALRKARQLYTQRCEELDRTKAFPGRALDDMAGYKTLDKRRKSRDDAQTKDELLKVKQRIIAQMRKLICQGDTVLKEATVNMFYYQRRQTEAVPLGYHSLEVTCLPLEPGEPYLLYVLSRPRREQPPQTFTFQEYVPPASKGLEKAKRKTSNPLSTTLPETYTLPEGVHVRRHSDGRRLGFSDGESMEGSLESLSSPALSSQWLRRVPSTGAMSLGEPDDREPDFPDSPAELSSPLAKARLPSRAALTHRLRKMKSKMVKCKQCDNYIVVNGVECEECDLAVHRKCLDVCPLECEHGKGVVFGVSLALLCRGRADPVPSVVRRCTAEIEIHSQALQGIYRVCGSKPRIQRLCQALETQGDQVELSDISPHDIASVLKHFFKELPEPLLTFDLYGDLINVGKAIQRLSYNKDRPGEDTTTGRLTEDVVSNLRSLLEALPPHHYSTLQHTMAHLYRVSEHSEHNKMSPGNLGIVFGPTLLRPPATADSSATVALLESSYQALLVEFLIVHHRRVLGPRPGEGTPPPPAPTGPLPATPPRPPSCPELEEGPGTPGEAPDQTGPCRDRPRSLESRTFKRESSEGYVSDKSSSSHAVDQLGSEAHEGPGVAVSTGALEKQPAGGAHNQSYYTFTRQPVKYQRHPRSQHRNRAGGPDPEAQRNGAANSPDREPRGSADSSSCGPSPDPQNPGEESHRTQDIGVAPSEGAGQGAAGLAPERKAGDPVVEYTLVLDPVSGSTTTTTAATTTNTQDIGSGSEGKGAGQGPGRAAVRQLPNKLSGDRLPGEKVLSGLKLRRRRSGKDEQLFV</sequence>
<feature type="compositionally biased region" description="Basic residues" evidence="6">
    <location>
        <begin position="850"/>
        <end position="861"/>
    </location>
</feature>
<dbReference type="InterPro" id="IPR027267">
    <property type="entry name" value="AH/BAR_dom_sf"/>
</dbReference>
<dbReference type="InterPro" id="IPR051025">
    <property type="entry name" value="RhoGAP"/>
</dbReference>